<proteinExistence type="predicted"/>
<dbReference type="InParanoid" id="A0A078B493"/>
<dbReference type="AlphaFoldDB" id="A0A078B493"/>
<dbReference type="EMBL" id="CCKQ01016451">
    <property type="protein sequence ID" value="CDW88323.1"/>
    <property type="molecule type" value="Genomic_DNA"/>
</dbReference>
<name>A0A078B493_STYLE</name>
<gene>
    <name evidence="1" type="primary">Contig11929.g12766</name>
    <name evidence="1" type="ORF">STYLEM_17443</name>
</gene>
<evidence type="ECO:0000313" key="2">
    <source>
        <dbReference type="Proteomes" id="UP000039865"/>
    </source>
</evidence>
<keyword evidence="2" id="KW-1185">Reference proteome</keyword>
<sequence>MVHKRRSSAVKDASNNYFNYSPIYSMNESREILEHDMLPEPQSTTYRQQKVYLYKRAASQQSLLSKIPRQEYQDTPETFLQPLMDRKNSIQNILIDNKAYKCFTSTSPKFQGIQTDHEGRIISRKMIGNEEMYREGEGKVKNIMNLKLLTNKNTMRSMGGLANKNKIKQHINNNSNNLNDLQGSNQTSVQGAAGMAISTISEEKTQKTHKHKSIKFPDQSVRDLIGSIQDRMKLSQNLSTTQLNFNNTGITAVTNLTRVSTIGSLLKEIKQERVLKQHQETQMEWEQRAFKINKRIFDNSNKKPTLKKLKKQNTQTFQSVMMRDKHHQEKVQLSKGVNHLRDLQHMNQNVGWIFSLRQSDQDDQRKSQQYLPSCTSINAVIVPKRQNIPELFVKPKYSSDEEDDDYEKDLEKDDCFEQDQELGENYKTFNGHQINYSPNGKAKVNGHQGYYSHEISRIQHNNTTIHHKKNVSSTNLVQRIIPAENTRGIGIMVSNLDPNTSRNIVCQEQSNLSTNRLTLKDFSITQADYINNNSQRKLFRISSQPSIQRWQSYKQVVSEDKEKLQNVMICPNINELKRLRIRGRSKLINEVESCIQIPENTRRFILNHQYTEDGIGEPVEREEIIAEYYENQYGVQ</sequence>
<reference evidence="1 2" key="1">
    <citation type="submission" date="2014-06" db="EMBL/GenBank/DDBJ databases">
        <authorList>
            <person name="Swart Estienne"/>
        </authorList>
    </citation>
    <scope>NUCLEOTIDE SEQUENCE [LARGE SCALE GENOMIC DNA]</scope>
    <source>
        <strain evidence="1 2">130c</strain>
    </source>
</reference>
<organism evidence="1 2">
    <name type="scientific">Stylonychia lemnae</name>
    <name type="common">Ciliate</name>
    <dbReference type="NCBI Taxonomy" id="5949"/>
    <lineage>
        <taxon>Eukaryota</taxon>
        <taxon>Sar</taxon>
        <taxon>Alveolata</taxon>
        <taxon>Ciliophora</taxon>
        <taxon>Intramacronucleata</taxon>
        <taxon>Spirotrichea</taxon>
        <taxon>Stichotrichia</taxon>
        <taxon>Sporadotrichida</taxon>
        <taxon>Oxytrichidae</taxon>
        <taxon>Stylonychinae</taxon>
        <taxon>Stylonychia</taxon>
    </lineage>
</organism>
<protein>
    <submittedName>
        <fullName evidence="1">Uncharacterized protein</fullName>
    </submittedName>
</protein>
<accession>A0A078B493</accession>
<evidence type="ECO:0000313" key="1">
    <source>
        <dbReference type="EMBL" id="CDW88323.1"/>
    </source>
</evidence>
<dbReference type="Proteomes" id="UP000039865">
    <property type="component" value="Unassembled WGS sequence"/>
</dbReference>